<keyword evidence="2" id="KW-1185">Reference proteome</keyword>
<organism evidence="1 2">
    <name type="scientific">Rhodococcus sacchari</name>
    <dbReference type="NCBI Taxonomy" id="2962047"/>
    <lineage>
        <taxon>Bacteria</taxon>
        <taxon>Bacillati</taxon>
        <taxon>Actinomycetota</taxon>
        <taxon>Actinomycetes</taxon>
        <taxon>Mycobacteriales</taxon>
        <taxon>Nocardiaceae</taxon>
        <taxon>Rhodococcus</taxon>
    </lineage>
</organism>
<sequence>MNWLPEGTILGQLRLGEVFEQYDGPRLFTCESKTGQLYLVTWADEGEDHDLWLYLPVSRERFAVIRSGGVSVRDALVNAEDRVFVVKMPFAETEEITLDSILAGSDLPDEWLPDSDYMIELPTHTAPVASTPEELAIKAHRELRPILRLEVEPAMSKRTAAPTRAVGALLVSAQNLLDNVGNSLLSGGREISSKGRIRSDSLYETSSEVIGLSAASFVVDIASTRFNSLFGSVFEESAGLIARALATQGNSRAFKNQISGLHPRAAKSFRKFVRDLANFNGPATVVAASQDLRYVEANLEVEEINKLLAVLNYLAPDEEETVITGTMRLFMGDVSNQTFGLSDLKSEIRYTGYVDEDAMEAFGRARLNTNYLVAISATSVTDELTNETQHTYRLMKIIPV</sequence>
<dbReference type="Proteomes" id="UP001156484">
    <property type="component" value="Chromosome"/>
</dbReference>
<evidence type="ECO:0000313" key="1">
    <source>
        <dbReference type="EMBL" id="UYP17717.1"/>
    </source>
</evidence>
<reference evidence="1" key="1">
    <citation type="submission" date="2022-10" db="EMBL/GenBank/DDBJ databases">
        <title>Rhodococcus ferula Z13 complete genome.</title>
        <authorList>
            <person name="Long X."/>
            <person name="Zang M."/>
        </authorList>
    </citation>
    <scope>NUCLEOTIDE SEQUENCE</scope>
    <source>
        <strain evidence="1">Z13</strain>
    </source>
</reference>
<proteinExistence type="predicted"/>
<evidence type="ECO:0000313" key="2">
    <source>
        <dbReference type="Proteomes" id="UP001156484"/>
    </source>
</evidence>
<gene>
    <name evidence="1" type="ORF">OED52_13655</name>
</gene>
<dbReference type="EMBL" id="CP107551">
    <property type="protein sequence ID" value="UYP17717.1"/>
    <property type="molecule type" value="Genomic_DNA"/>
</dbReference>
<accession>A0ACD4DCC1</accession>
<name>A0ACD4DCC1_9NOCA</name>
<protein>
    <submittedName>
        <fullName evidence="1">Uncharacterized protein</fullName>
    </submittedName>
</protein>